<dbReference type="GO" id="GO:0000156">
    <property type="term" value="F:phosphorelay response regulator activity"/>
    <property type="evidence" value="ECO:0007669"/>
    <property type="project" value="TreeGrafter"/>
</dbReference>
<dbReference type="GO" id="GO:0000976">
    <property type="term" value="F:transcription cis-regulatory region binding"/>
    <property type="evidence" value="ECO:0007669"/>
    <property type="project" value="TreeGrafter"/>
</dbReference>
<organism evidence="10 11">
    <name type="scientific">Ammonifex thiophilus</name>
    <dbReference type="NCBI Taxonomy" id="444093"/>
    <lineage>
        <taxon>Bacteria</taxon>
        <taxon>Bacillati</taxon>
        <taxon>Bacillota</taxon>
        <taxon>Clostridia</taxon>
        <taxon>Thermoanaerobacterales</taxon>
        <taxon>Thermoanaerobacteraceae</taxon>
        <taxon>Ammonifex</taxon>
    </lineage>
</organism>
<evidence type="ECO:0000256" key="2">
    <source>
        <dbReference type="ARBA" id="ARBA00022553"/>
    </source>
</evidence>
<reference evidence="10 11" key="1">
    <citation type="submission" date="2018-08" db="EMBL/GenBank/DDBJ databases">
        <title>Form III RuBisCO-mediated autotrophy in Thermodesulfobium bacteria.</title>
        <authorList>
            <person name="Toshchakov S.V."/>
            <person name="Kublanov I.V."/>
            <person name="Frolov E."/>
            <person name="Bonch-Osmolovskaya E.A."/>
            <person name="Tourova T.P."/>
            <person name="Chernych N.A."/>
            <person name="Lebedinsky A.V."/>
        </authorList>
    </citation>
    <scope>NUCLEOTIDE SEQUENCE [LARGE SCALE GENOMIC DNA]</scope>
    <source>
        <strain evidence="10 11">SR</strain>
    </source>
</reference>
<dbReference type="OrthoDB" id="9808843at2"/>
<keyword evidence="6" id="KW-0804">Transcription</keyword>
<keyword evidence="5" id="KW-0238">DNA-binding</keyword>
<feature type="modified residue" description="4-aspartylphosphate" evidence="8">
    <location>
        <position position="52"/>
    </location>
</feature>
<evidence type="ECO:0000256" key="8">
    <source>
        <dbReference type="PROSITE-ProRule" id="PRU00169"/>
    </source>
</evidence>
<protein>
    <recommendedName>
        <fullName evidence="1">Stage 0 sporulation protein A homolog</fullName>
    </recommendedName>
</protein>
<accession>A0A3D8P5D7</accession>
<evidence type="ECO:0000313" key="10">
    <source>
        <dbReference type="EMBL" id="RDV84534.1"/>
    </source>
</evidence>
<evidence type="ECO:0000256" key="5">
    <source>
        <dbReference type="ARBA" id="ARBA00023125"/>
    </source>
</evidence>
<evidence type="ECO:0000256" key="1">
    <source>
        <dbReference type="ARBA" id="ARBA00018672"/>
    </source>
</evidence>
<evidence type="ECO:0000256" key="7">
    <source>
        <dbReference type="ARBA" id="ARBA00024867"/>
    </source>
</evidence>
<evidence type="ECO:0000313" key="11">
    <source>
        <dbReference type="Proteomes" id="UP000256329"/>
    </source>
</evidence>
<keyword evidence="3" id="KW-0902">Two-component regulatory system</keyword>
<evidence type="ECO:0000259" key="9">
    <source>
        <dbReference type="PROSITE" id="PS50110"/>
    </source>
</evidence>
<comment type="function">
    <text evidence="7">May play the central regulatory role in sporulation. It may be an element of the effector pathway responsible for the activation of sporulation genes in response to nutritional stress. Spo0A may act in concert with spo0H (a sigma factor) to control the expression of some genes that are critical to the sporulation process.</text>
</comment>
<keyword evidence="4" id="KW-0805">Transcription regulation</keyword>
<dbReference type="InterPro" id="IPR001789">
    <property type="entry name" value="Sig_transdc_resp-reg_receiver"/>
</dbReference>
<dbReference type="PANTHER" id="PTHR48111:SF1">
    <property type="entry name" value="TWO-COMPONENT RESPONSE REGULATOR ORR33"/>
    <property type="match status" value="1"/>
</dbReference>
<dbReference type="PROSITE" id="PS50110">
    <property type="entry name" value="RESPONSE_REGULATORY"/>
    <property type="match status" value="1"/>
</dbReference>
<dbReference type="AlphaFoldDB" id="A0A3D8P5D7"/>
<dbReference type="GO" id="GO:0005829">
    <property type="term" value="C:cytosol"/>
    <property type="evidence" value="ECO:0007669"/>
    <property type="project" value="TreeGrafter"/>
</dbReference>
<dbReference type="Pfam" id="PF00072">
    <property type="entry name" value="Response_reg"/>
    <property type="match status" value="1"/>
</dbReference>
<keyword evidence="2 8" id="KW-0597">Phosphoprotein</keyword>
<dbReference type="SUPFAM" id="SSF52172">
    <property type="entry name" value="CheY-like"/>
    <property type="match status" value="1"/>
</dbReference>
<dbReference type="PANTHER" id="PTHR48111">
    <property type="entry name" value="REGULATOR OF RPOS"/>
    <property type="match status" value="1"/>
</dbReference>
<dbReference type="SMART" id="SM00448">
    <property type="entry name" value="REC"/>
    <property type="match status" value="1"/>
</dbReference>
<dbReference type="InterPro" id="IPR011006">
    <property type="entry name" value="CheY-like_superfamily"/>
</dbReference>
<dbReference type="InterPro" id="IPR039420">
    <property type="entry name" value="WalR-like"/>
</dbReference>
<evidence type="ECO:0000256" key="6">
    <source>
        <dbReference type="ARBA" id="ARBA00023163"/>
    </source>
</evidence>
<evidence type="ECO:0000256" key="4">
    <source>
        <dbReference type="ARBA" id="ARBA00023015"/>
    </source>
</evidence>
<dbReference type="Gene3D" id="3.40.50.2300">
    <property type="match status" value="1"/>
</dbReference>
<proteinExistence type="predicted"/>
<sequence length="109" mass="11911">MSYVLVIDDEPLVRLVVREALSASGWRVAEAAGGEEAWELISQERPDLVLLDLRCSGGEELLARLRGKVPVVVMTGDEEAAQGLGVEVLLKPFDLDKLRKLVRSKLSGI</sequence>
<dbReference type="CDD" id="cd00156">
    <property type="entry name" value="REC"/>
    <property type="match status" value="1"/>
</dbReference>
<gene>
    <name evidence="10" type="ORF">DXX99_00305</name>
</gene>
<dbReference type="Proteomes" id="UP000256329">
    <property type="component" value="Unassembled WGS sequence"/>
</dbReference>
<keyword evidence="11" id="KW-1185">Reference proteome</keyword>
<evidence type="ECO:0000256" key="3">
    <source>
        <dbReference type="ARBA" id="ARBA00023012"/>
    </source>
</evidence>
<dbReference type="GO" id="GO:0032993">
    <property type="term" value="C:protein-DNA complex"/>
    <property type="evidence" value="ECO:0007669"/>
    <property type="project" value="TreeGrafter"/>
</dbReference>
<name>A0A3D8P5D7_9THEO</name>
<feature type="domain" description="Response regulatory" evidence="9">
    <location>
        <begin position="3"/>
        <end position="106"/>
    </location>
</feature>
<dbReference type="GO" id="GO:0006355">
    <property type="term" value="P:regulation of DNA-templated transcription"/>
    <property type="evidence" value="ECO:0007669"/>
    <property type="project" value="TreeGrafter"/>
</dbReference>
<comment type="caution">
    <text evidence="10">The sequence shown here is derived from an EMBL/GenBank/DDBJ whole genome shotgun (WGS) entry which is preliminary data.</text>
</comment>
<dbReference type="EMBL" id="QSLN01000001">
    <property type="protein sequence ID" value="RDV84534.1"/>
    <property type="molecule type" value="Genomic_DNA"/>
</dbReference>